<evidence type="ECO:0000313" key="2">
    <source>
        <dbReference type="Proteomes" id="UP000196228"/>
    </source>
</evidence>
<dbReference type="PANTHER" id="PTHR38479">
    <property type="entry name" value="LMO0824 PROTEIN"/>
    <property type="match status" value="1"/>
</dbReference>
<sequence>MAITWAQALAWRARRHLLDPVGDEPVDGVVGRLGAVPAASDDSAELAVRVRQGASEAGDVGRALADGRLVRTYAFRGATHLVTPEEGGAYLALRRAGRMWERASWREHYRLEPEDWPDLRAVVRDALADGPLTRAGLGDAVATHDRFAHLRSSFGDGTDTLLKPLTWFGDMSFAPARDGRTTFQRLDTNPRWVDWPDLDAAGRHAVLAYLGTYGPATPDHVHHWLGQGLGAGRARLNRWLAELRDDALVVVDVDGDTAFVPREHADDLAGAAPSAAVRLLPAYDQWVLGPGTADPRVVPPEHRGAVSRGAAVVTVGGTVAGTWTLVGEVAHVAWFDGVRARDDALAVEVARLGRVLGRGLRLVVGGAGATRR</sequence>
<evidence type="ECO:0000313" key="1">
    <source>
        <dbReference type="EMBL" id="ARU53205.1"/>
    </source>
</evidence>
<name>A0A1Y0I0X9_CELCE</name>
<reference evidence="1 2" key="1">
    <citation type="submission" date="2017-05" db="EMBL/GenBank/DDBJ databases">
        <authorList>
            <person name="Song R."/>
            <person name="Chenine A.L."/>
            <person name="Ruprecht R.M."/>
        </authorList>
    </citation>
    <scope>NUCLEOTIDE SEQUENCE [LARGE SCALE GENOMIC DNA]</scope>
    <source>
        <strain evidence="1 2">PSBB019</strain>
    </source>
</reference>
<dbReference type="PANTHER" id="PTHR38479:SF2">
    <property type="entry name" value="WINGED HELIX DNA-BINDING DOMAIN-CONTAINING PROTEIN"/>
    <property type="match status" value="1"/>
</dbReference>
<dbReference type="Proteomes" id="UP000196228">
    <property type="component" value="Chromosome"/>
</dbReference>
<dbReference type="EMBL" id="CP021383">
    <property type="protein sequence ID" value="ARU53205.1"/>
    <property type="molecule type" value="Genomic_DNA"/>
</dbReference>
<dbReference type="RefSeq" id="WP_087472130.1">
    <property type="nucleotide sequence ID" value="NZ_CP021383.1"/>
</dbReference>
<dbReference type="OrthoDB" id="9148135at2"/>
<proteinExistence type="predicted"/>
<dbReference type="KEGG" id="cceu:CBR64_18955"/>
<gene>
    <name evidence="1" type="ORF">CBR64_18955</name>
</gene>
<accession>A0A1Y0I0X9</accession>
<dbReference type="Pfam" id="PF06224">
    <property type="entry name" value="AlkZ-like"/>
    <property type="match status" value="1"/>
</dbReference>
<dbReference type="AlphaFoldDB" id="A0A1Y0I0X9"/>
<protein>
    <recommendedName>
        <fullName evidence="3">Winged helix DNA-binding domain-containing protein</fullName>
    </recommendedName>
</protein>
<organism evidence="1 2">
    <name type="scientific">Cellulosimicrobium cellulans</name>
    <name type="common">Arthrobacter luteus</name>
    <dbReference type="NCBI Taxonomy" id="1710"/>
    <lineage>
        <taxon>Bacteria</taxon>
        <taxon>Bacillati</taxon>
        <taxon>Actinomycetota</taxon>
        <taxon>Actinomycetes</taxon>
        <taxon>Micrococcales</taxon>
        <taxon>Promicromonosporaceae</taxon>
        <taxon>Cellulosimicrobium</taxon>
    </lineage>
</organism>
<dbReference type="InterPro" id="IPR009351">
    <property type="entry name" value="AlkZ-like"/>
</dbReference>
<evidence type="ECO:0008006" key="3">
    <source>
        <dbReference type="Google" id="ProtNLM"/>
    </source>
</evidence>